<sequence length="1390" mass="156359">MNISSQSSSEVNSLAFAETIGGARSSEIVVNNLLLLAQSFFPNSAVAFYKNGTEPDPATELSPQKTTDNFGNVRQKAVSVSVVRSVIEKGQSQRRTDLETKSLSETNEGTPTEVFLPVGEHGVLRVGMLNEDHFPSGELSRLTQATSAATAALDRLTQNNGVNEDKQQHTVEFDADSLEQIYQPKTTTDSHETIVTQLLSLGQDYVGLDTGILTKVENSTIDIEYTVGSTTEREKETTHDITDQLCEATLNQDLLQSVSFADASMENYRTHPASGNSLAYIGVPVFVDGDLYGSVNFTSSEPRSETFNRDDHEFITLLAQRIGIEIEHQNQLINVERYETILQAVDDPVYALDANGKFTFVNDAAEREFGYGEDVIGADPSVGMDQNDIAHIQSQIDDLITTDQRSKRSEFELKSRNGEPVIVENRIALIGENEFRGTAGVLRDVTGRKERERQLASFQRAIEQGADGVAILDDEEYVYVDDTHVEMYGFDSKEQLIGSTWHTLYDDSEISRLEAEALPAVESDGHWRGQVTGQRPDGTTFPTEISLTLIDDGRIVCTARDETEQQNQQRELKLFQQAIEQAADGVAVLKNDKYTHIDKTHIEMYGFESKEELLGNSWRKLYDDAEIERFETEVFPALEADGHWRGPVTGTKPDGTTFPAELSLTIIDDGRLVCTVRDETDRKERERELELKERAMDEATVAIQIADATKDDNPLVYVNEGFKKITGYEPEEVLGQNPRFLQGDDTDPKNKQRLREAIRQEEPVSLDIQNYRKDGTRYWSQLSITPVTNKHGTVENYIGIQQDITERREREQKLLAERERFRLLIESVDEYAFLAINENGQIQTWNESAKQLFGYNHETALGMDVATLHPPVDRESKIPERLLQQAKFTGKSSHEGWRVTADGDQFYADTRYVRLENDEGTSHGYAQIVRDMTERRQQRRRTERFVEESEDVIAVVGTDGTFTYVSGSAQTVLAYDPNEMLGENIFDYVYETEREQLMQTFFATVENTDADQQAECRFKSGSDDWLNIELQCRNMLDDDAINGMLLYLRDVTNSKRRARRFESIFNQTFQFAGLLEPDGTVIEVNDSEIIPANDQNDRIVGDLFHETPFWTHSETAQNNVQDAIIQAKKGETVRFQAEMQDASGLATVDLSIKPVITDEGDISMLVAEGRDITDQQHRRQHIDVIHRVMRHNMRNDLSKLRGWAQQMSEEPEPSTRAEHLATLERIFDKWESMIDRIKQIRQASQQSNRGTGVDAGSLIEDAVAPINEQYPTATISTDISVDASTQVPAILLDAVRELVENAAKIDTDATINIEITPAENEWVELRVCDDGPGLPEIEAHALETGNETDLNHGQGLGLWMVRMITTQIGGDISVELSGKGTEINLHIPTN</sequence>
<dbReference type="SUPFAM" id="SSF55874">
    <property type="entry name" value="ATPase domain of HSP90 chaperone/DNA topoisomerase II/histidine kinase"/>
    <property type="match status" value="1"/>
</dbReference>
<name>A0ABD5MBG3_9EURY</name>
<dbReference type="Gene3D" id="3.30.450.40">
    <property type="match status" value="1"/>
</dbReference>
<dbReference type="PROSITE" id="PS50113">
    <property type="entry name" value="PAC"/>
    <property type="match status" value="3"/>
</dbReference>
<dbReference type="NCBIfam" id="TIGR00229">
    <property type="entry name" value="sensory_box"/>
    <property type="match status" value="6"/>
</dbReference>
<comment type="caution">
    <text evidence="5">The sequence shown here is derived from an EMBL/GenBank/DDBJ whole genome shotgun (WGS) entry which is preliminary data.</text>
</comment>
<feature type="domain" description="Histidine kinase" evidence="2">
    <location>
        <begin position="1188"/>
        <end position="1390"/>
    </location>
</feature>
<feature type="domain" description="PAC" evidence="4">
    <location>
        <begin position="892"/>
        <end position="944"/>
    </location>
</feature>
<evidence type="ECO:0000259" key="2">
    <source>
        <dbReference type="PROSITE" id="PS50109"/>
    </source>
</evidence>
<dbReference type="InterPro" id="IPR000700">
    <property type="entry name" value="PAS-assoc_C"/>
</dbReference>
<dbReference type="SUPFAM" id="SSF55785">
    <property type="entry name" value="PYP-like sensor domain (PAS domain)"/>
    <property type="match status" value="6"/>
</dbReference>
<dbReference type="InterPro" id="IPR013656">
    <property type="entry name" value="PAS_4"/>
</dbReference>
<protein>
    <submittedName>
        <fullName evidence="5">PAS domain S-box protein</fullName>
    </submittedName>
</protein>
<dbReference type="InterPro" id="IPR029016">
    <property type="entry name" value="GAF-like_dom_sf"/>
</dbReference>
<dbReference type="InterPro" id="IPR000014">
    <property type="entry name" value="PAS"/>
</dbReference>
<dbReference type="Pfam" id="PF02518">
    <property type="entry name" value="HATPase_c"/>
    <property type="match status" value="1"/>
</dbReference>
<keyword evidence="6" id="KW-1185">Reference proteome</keyword>
<dbReference type="InterPro" id="IPR035965">
    <property type="entry name" value="PAS-like_dom_sf"/>
</dbReference>
<dbReference type="SMART" id="SM00086">
    <property type="entry name" value="PAC"/>
    <property type="match status" value="7"/>
</dbReference>
<dbReference type="PROSITE" id="PS50109">
    <property type="entry name" value="HIS_KIN"/>
    <property type="match status" value="1"/>
</dbReference>
<dbReference type="InterPro" id="IPR036890">
    <property type="entry name" value="HATPase_C_sf"/>
</dbReference>
<dbReference type="SUPFAM" id="SSF55781">
    <property type="entry name" value="GAF domain-like"/>
    <property type="match status" value="1"/>
</dbReference>
<dbReference type="RefSeq" id="WP_371163014.1">
    <property type="nucleotide sequence ID" value="NZ_JBEDNX010000007.1"/>
</dbReference>
<dbReference type="EMBL" id="JBEDNY010000005">
    <property type="protein sequence ID" value="MEZ3164975.1"/>
    <property type="molecule type" value="Genomic_DNA"/>
</dbReference>
<dbReference type="Gene3D" id="3.30.450.20">
    <property type="entry name" value="PAS domain"/>
    <property type="match status" value="7"/>
</dbReference>
<feature type="domain" description="PAS" evidence="3">
    <location>
        <begin position="938"/>
        <end position="1008"/>
    </location>
</feature>
<reference evidence="5 6" key="1">
    <citation type="submission" date="2024-06" db="EMBL/GenBank/DDBJ databases">
        <title>Halorubrum miltondacostae sp. nov., a potential PHA producer isolated from an inland solar saltern in Rio Maior, Portugal.</title>
        <authorList>
            <person name="Albuquerque L."/>
            <person name="Viver T."/>
            <person name="Barroso C."/>
            <person name="Claudino R."/>
            <person name="Galvan M."/>
            <person name="Simoes G."/>
            <person name="Lobo Da Cunha A."/>
            <person name="Egas C."/>
        </authorList>
    </citation>
    <scope>NUCLEOTIDE SEQUENCE [LARGE SCALE GENOMIC DNA]</scope>
    <source>
        <strain evidence="5 6">RMP-11</strain>
    </source>
</reference>
<accession>A0ABD5MBG3</accession>
<feature type="domain" description="PAS" evidence="3">
    <location>
        <begin position="688"/>
        <end position="761"/>
    </location>
</feature>
<dbReference type="PANTHER" id="PTHR44757:SF2">
    <property type="entry name" value="BIOFILM ARCHITECTURE MAINTENANCE PROTEIN MBAA"/>
    <property type="match status" value="1"/>
</dbReference>
<feature type="domain" description="PAC" evidence="4">
    <location>
        <begin position="407"/>
        <end position="457"/>
    </location>
</feature>
<dbReference type="SMART" id="SM00387">
    <property type="entry name" value="HATPase_c"/>
    <property type="match status" value="1"/>
</dbReference>
<evidence type="ECO:0000313" key="6">
    <source>
        <dbReference type="Proteomes" id="UP001567572"/>
    </source>
</evidence>
<dbReference type="PRINTS" id="PR00344">
    <property type="entry name" value="BCTRLSENSOR"/>
</dbReference>
<dbReference type="InterPro" id="IPR013767">
    <property type="entry name" value="PAS_fold"/>
</dbReference>
<gene>
    <name evidence="5" type="ORF">ABNG04_14015</name>
</gene>
<dbReference type="InterPro" id="IPR001610">
    <property type="entry name" value="PAC"/>
</dbReference>
<evidence type="ECO:0000259" key="3">
    <source>
        <dbReference type="PROSITE" id="PS50112"/>
    </source>
</evidence>
<dbReference type="PANTHER" id="PTHR44757">
    <property type="entry name" value="DIGUANYLATE CYCLASE DGCP"/>
    <property type="match status" value="1"/>
</dbReference>
<dbReference type="InterPro" id="IPR003018">
    <property type="entry name" value="GAF"/>
</dbReference>
<proteinExistence type="predicted"/>
<dbReference type="Gene3D" id="3.30.565.10">
    <property type="entry name" value="Histidine kinase-like ATPase, C-terminal domain"/>
    <property type="match status" value="1"/>
</dbReference>
<evidence type="ECO:0000256" key="1">
    <source>
        <dbReference type="SAM" id="MobiDB-lite"/>
    </source>
</evidence>
<dbReference type="InterPro" id="IPR005467">
    <property type="entry name" value="His_kinase_dom"/>
</dbReference>
<dbReference type="InterPro" id="IPR052155">
    <property type="entry name" value="Biofilm_reg_signaling"/>
</dbReference>
<feature type="domain" description="PAC" evidence="4">
    <location>
        <begin position="764"/>
        <end position="816"/>
    </location>
</feature>
<dbReference type="InterPro" id="IPR003594">
    <property type="entry name" value="HATPase_dom"/>
</dbReference>
<evidence type="ECO:0000313" key="5">
    <source>
        <dbReference type="EMBL" id="MEZ3164975.1"/>
    </source>
</evidence>
<dbReference type="CDD" id="cd00130">
    <property type="entry name" value="PAS"/>
    <property type="match status" value="5"/>
</dbReference>
<dbReference type="SMART" id="SM00091">
    <property type="entry name" value="PAS"/>
    <property type="match status" value="7"/>
</dbReference>
<feature type="region of interest" description="Disordered" evidence="1">
    <location>
        <begin position="90"/>
        <end position="110"/>
    </location>
</feature>
<dbReference type="InterPro" id="IPR004358">
    <property type="entry name" value="Sig_transdc_His_kin-like_C"/>
</dbReference>
<dbReference type="Pfam" id="PF13426">
    <property type="entry name" value="PAS_9"/>
    <property type="match status" value="4"/>
</dbReference>
<evidence type="ECO:0000259" key="4">
    <source>
        <dbReference type="PROSITE" id="PS50113"/>
    </source>
</evidence>
<dbReference type="Pfam" id="PF08448">
    <property type="entry name" value="PAS_4"/>
    <property type="match status" value="2"/>
</dbReference>
<feature type="domain" description="PAS" evidence="3">
    <location>
        <begin position="817"/>
        <end position="870"/>
    </location>
</feature>
<dbReference type="PROSITE" id="PS50112">
    <property type="entry name" value="PAS"/>
    <property type="match status" value="4"/>
</dbReference>
<organism evidence="5 6">
    <name type="scientific">Halorubrum miltondacostae</name>
    <dbReference type="NCBI Taxonomy" id="3076378"/>
    <lineage>
        <taxon>Archaea</taxon>
        <taxon>Methanobacteriati</taxon>
        <taxon>Methanobacteriota</taxon>
        <taxon>Stenosarchaea group</taxon>
        <taxon>Halobacteria</taxon>
        <taxon>Halobacteriales</taxon>
        <taxon>Haloferacaceae</taxon>
        <taxon>Halorubrum</taxon>
    </lineage>
</organism>
<feature type="domain" description="PAS" evidence="3">
    <location>
        <begin position="334"/>
        <end position="374"/>
    </location>
</feature>
<dbReference type="Pfam" id="PF01590">
    <property type="entry name" value="GAF"/>
    <property type="match status" value="1"/>
</dbReference>
<dbReference type="Pfam" id="PF00989">
    <property type="entry name" value="PAS"/>
    <property type="match status" value="1"/>
</dbReference>
<dbReference type="Proteomes" id="UP001567572">
    <property type="component" value="Unassembled WGS sequence"/>
</dbReference>